<feature type="coiled-coil region" evidence="1">
    <location>
        <begin position="885"/>
        <end position="1005"/>
    </location>
</feature>
<dbReference type="EMBL" id="JARQZJ010000091">
    <property type="protein sequence ID" value="KAK9883550.1"/>
    <property type="molecule type" value="Genomic_DNA"/>
</dbReference>
<feature type="coiled-coil region" evidence="1">
    <location>
        <begin position="757"/>
        <end position="831"/>
    </location>
</feature>
<feature type="compositionally biased region" description="Basic and acidic residues" evidence="2">
    <location>
        <begin position="421"/>
        <end position="439"/>
    </location>
</feature>
<comment type="caution">
    <text evidence="3">The sequence shown here is derived from an EMBL/GenBank/DDBJ whole genome shotgun (WGS) entry which is preliminary data.</text>
</comment>
<feature type="compositionally biased region" description="Low complexity" evidence="2">
    <location>
        <begin position="38"/>
        <end position="47"/>
    </location>
</feature>
<evidence type="ECO:0000256" key="2">
    <source>
        <dbReference type="SAM" id="MobiDB-lite"/>
    </source>
</evidence>
<feature type="region of interest" description="Disordered" evidence="2">
    <location>
        <begin position="1"/>
        <end position="49"/>
    </location>
</feature>
<reference evidence="3 4" key="1">
    <citation type="submission" date="2023-03" db="EMBL/GenBank/DDBJ databases">
        <title>Genome insight into feeding habits of ladybird beetles.</title>
        <authorList>
            <person name="Li H.-S."/>
            <person name="Huang Y.-H."/>
            <person name="Pang H."/>
        </authorList>
    </citation>
    <scope>NUCLEOTIDE SEQUENCE [LARGE SCALE GENOMIC DNA]</scope>
    <source>
        <strain evidence="3">SYSU_2023b</strain>
        <tissue evidence="3">Whole body</tissue>
    </source>
</reference>
<evidence type="ECO:0008006" key="5">
    <source>
        <dbReference type="Google" id="ProtNLM"/>
    </source>
</evidence>
<sequence length="1235" mass="143327">MSDRSQDLSGFHLVGGPIKLNERPSSSSHSSVHKRYNSSRFSSRPSSAIPRLCSGDRMLEDLTPIKNDQRPYSADFVIPSLLSTKSKETLTDGSFESIYVPLDSDLPSSNLFKKLLEEDVDQWRSSDVKPSTSVNLVKDDDQSPKSNSILVVIGEGEPDNFEEKVSARVDQVIENPTVENIPEEIENGSEVSDENFNSTDIFTGTKQSIVTNMNRGNEEVLPSVKNEQSGDKYNLTPGLTTKPPIPKKITNLQPIESNKMNNDAIYDFFAIKYNIEHRKSISLAGNAEKPMCEEILVKVGTQMKEIITHKEPDDNNIGNDEIQNNDTVNISNSNFTMVTSLNSAIQEHRLNTEHLKELEVSNISKEIMITGNEKLNDIPHLSEIDIDELFKLGGENKVDENHEVLNENEVSLQSLHYTTDKKSEKDLSTDLKKQTERKCIPSKKGPSTKIHDKDTVDNKQNKSKKSHSKTKFIAAPIKLPKASESPRHKEHVFEDNIESWISSSKKKTNVQCRDFTELISTVEDLKNTTDVRNTEIPIMCTTPKLDEEKQVDFDDIETIIEALEYQDKASQNNIKIMKKIVTTELSNSMILSEDENNLKYKKKKEIAEDIYSGILSPLNDNDSGLVSPAELHPDCSRTTSVENFQEEDHTKNDLDEQEIIQAVGTSRNNVTEFANPLERVHNYKELLTYLDEVDKKCTKTLEVARERAQTASQPVLESSNLFDTMPKMEDLLSHTQEELASYVIDISLRVKDKTSCITLLQNELSSLREKLLTQTNQAENNLRHKLKEQKEETERIAKRHQKFIDQLMEEKKTFARRCEELVDEMTAMEEKYVNNMRAIEHKHNVEMQKMKDMHAASEKLRRDRWIEGRTQKIKEMAVKSIEPEVERMEKRHQEEISNLRNVHKREIEELELRAARKLQEHSETLREHLIQDREKALAHERDVMRLRYEKMVESEERSYQEQRRRLLADHANRVSDCEQREAQAAADKERAIKQAQEEFEEKLQAAARRHANEVKLVKESVLIELENWKNSFKKKQLALLMEKETSIRQECRKERDREIEIVIERLESEANNSKIQLEHTTENRIKRLREKYEAEIRDLEMLEKDSQNKYSECRSKLLEYEDAILNLRTTMKQLEIQLTDEKLKRSKLESEREEIRKTIRKEYEDKIQRLEREVEELRTSADKQVEQLYSRVRVSLARKDDLLEELTNDHKALKEKCIYLENIIKQQRKELMINS</sequence>
<evidence type="ECO:0000313" key="4">
    <source>
        <dbReference type="Proteomes" id="UP001431783"/>
    </source>
</evidence>
<dbReference type="GO" id="GO:0034451">
    <property type="term" value="C:centriolar satellite"/>
    <property type="evidence" value="ECO:0007669"/>
    <property type="project" value="TreeGrafter"/>
</dbReference>
<feature type="compositionally biased region" description="Basic and acidic residues" evidence="2">
    <location>
        <begin position="449"/>
        <end position="460"/>
    </location>
</feature>
<dbReference type="GO" id="GO:0010824">
    <property type="term" value="P:regulation of centrosome duplication"/>
    <property type="evidence" value="ECO:0007669"/>
    <property type="project" value="TreeGrafter"/>
</dbReference>
<dbReference type="InterPro" id="IPR030465">
    <property type="entry name" value="CEP131"/>
</dbReference>
<feature type="region of interest" description="Disordered" evidence="2">
    <location>
        <begin position="421"/>
        <end position="471"/>
    </location>
</feature>
<keyword evidence="4" id="KW-1185">Reference proteome</keyword>
<keyword evidence="1" id="KW-0175">Coiled coil</keyword>
<evidence type="ECO:0000256" key="1">
    <source>
        <dbReference type="SAM" id="Coils"/>
    </source>
</evidence>
<organism evidence="3 4">
    <name type="scientific">Henosepilachna vigintioctopunctata</name>
    <dbReference type="NCBI Taxonomy" id="420089"/>
    <lineage>
        <taxon>Eukaryota</taxon>
        <taxon>Metazoa</taxon>
        <taxon>Ecdysozoa</taxon>
        <taxon>Arthropoda</taxon>
        <taxon>Hexapoda</taxon>
        <taxon>Insecta</taxon>
        <taxon>Pterygota</taxon>
        <taxon>Neoptera</taxon>
        <taxon>Endopterygota</taxon>
        <taxon>Coleoptera</taxon>
        <taxon>Polyphaga</taxon>
        <taxon>Cucujiformia</taxon>
        <taxon>Coccinelloidea</taxon>
        <taxon>Coccinellidae</taxon>
        <taxon>Epilachninae</taxon>
        <taxon>Epilachnini</taxon>
        <taxon>Henosepilachna</taxon>
    </lineage>
</organism>
<protein>
    <recommendedName>
        <fullName evidence="5">5-azacytidine-induced protein 1</fullName>
    </recommendedName>
</protein>
<dbReference type="AlphaFoldDB" id="A0AAW1UUA6"/>
<feature type="coiled-coil region" evidence="1">
    <location>
        <begin position="1063"/>
        <end position="1223"/>
    </location>
</feature>
<proteinExistence type="predicted"/>
<dbReference type="GO" id="GO:0035735">
    <property type="term" value="P:intraciliary transport involved in cilium assembly"/>
    <property type="evidence" value="ECO:0007669"/>
    <property type="project" value="InterPro"/>
</dbReference>
<dbReference type="PANTHER" id="PTHR31540:SF1">
    <property type="entry name" value="CENTROSOMAL PROTEIN OF 131 KDA"/>
    <property type="match status" value="1"/>
</dbReference>
<evidence type="ECO:0000313" key="3">
    <source>
        <dbReference type="EMBL" id="KAK9883550.1"/>
    </source>
</evidence>
<dbReference type="Proteomes" id="UP001431783">
    <property type="component" value="Unassembled WGS sequence"/>
</dbReference>
<feature type="compositionally biased region" description="Basic residues" evidence="2">
    <location>
        <begin position="461"/>
        <end position="470"/>
    </location>
</feature>
<dbReference type="GO" id="GO:0005929">
    <property type="term" value="C:cilium"/>
    <property type="evidence" value="ECO:0007669"/>
    <property type="project" value="GOC"/>
</dbReference>
<name>A0AAW1UUA6_9CUCU</name>
<dbReference type="PANTHER" id="PTHR31540">
    <property type="entry name" value="CENTROSOMAL PROTEIN OF 131 KDA"/>
    <property type="match status" value="1"/>
</dbReference>
<gene>
    <name evidence="3" type="ORF">WA026_001730</name>
</gene>
<accession>A0AAW1UUA6</accession>